<gene>
    <name evidence="2" type="ORF">HMPREF9290_0859</name>
</gene>
<keyword evidence="3" id="KW-1185">Reference proteome</keyword>
<comment type="caution">
    <text evidence="2">The sequence shown here is derived from an EMBL/GenBank/DDBJ whole genome shotgun (WGS) entry which is preliminary data.</text>
</comment>
<feature type="transmembrane region" description="Helical" evidence="1">
    <location>
        <begin position="154"/>
        <end position="175"/>
    </location>
</feature>
<feature type="transmembrane region" description="Helical" evidence="1">
    <location>
        <begin position="126"/>
        <end position="148"/>
    </location>
</feature>
<evidence type="ECO:0000313" key="3">
    <source>
        <dbReference type="Proteomes" id="UP000005286"/>
    </source>
</evidence>
<dbReference type="EMBL" id="AEXM01000030">
    <property type="protein sequence ID" value="EGC81524.1"/>
    <property type="molecule type" value="Genomic_DNA"/>
</dbReference>
<sequence length="238" mass="26690">MYNPNYFGYMFYDKTYILVMLGLVISMLAQANIQKAFNKYKKVKSQKGITGYEAAKYILDTNSYKDISIKKIGGSLSDYFNPATKEIALSNESFTDTSIASIAVACHECGHVIQYKEGYLPLRIKAWLVPAVNFGSKLSFPMILLGLFLSKQSLLDIGLILFSLVLIFQIITLPVEFDASRRAIRVIEESGMLVNDEVNAARSMLKAAALTYVAATLSTALQFLRLFILYGNRNNRRD</sequence>
<keyword evidence="1" id="KW-0812">Transmembrane</keyword>
<dbReference type="RefSeq" id="WP_004835439.1">
    <property type="nucleotide sequence ID" value="NZ_AEXM01000030.1"/>
</dbReference>
<organism evidence="2 3">
    <name type="scientific">Anaerococcus prevotii ACS-065-V-Col13</name>
    <dbReference type="NCBI Taxonomy" id="879305"/>
    <lineage>
        <taxon>Bacteria</taxon>
        <taxon>Bacillati</taxon>
        <taxon>Bacillota</taxon>
        <taxon>Tissierellia</taxon>
        <taxon>Tissierellales</taxon>
        <taxon>Peptoniphilaceae</taxon>
        <taxon>Anaerococcus</taxon>
    </lineage>
</organism>
<reference evidence="2 3" key="1">
    <citation type="submission" date="2011-01" db="EMBL/GenBank/DDBJ databases">
        <authorList>
            <person name="Durkin A.S."/>
            <person name="Madupu R."/>
            <person name="Torralba M."/>
            <person name="Gillis M."/>
            <person name="Methe B."/>
            <person name="Sutton G."/>
            <person name="Nelson K.E."/>
        </authorList>
    </citation>
    <scope>NUCLEOTIDE SEQUENCE [LARGE SCALE GENOMIC DNA]</scope>
    <source>
        <strain evidence="2 3">ACS-065-V-Col13</strain>
    </source>
</reference>
<protein>
    <submittedName>
        <fullName evidence="2">Putative neutral zinc metallopeptidase</fullName>
    </submittedName>
</protein>
<feature type="transmembrane region" description="Helical" evidence="1">
    <location>
        <begin position="15"/>
        <end position="33"/>
    </location>
</feature>
<dbReference type="PATRIC" id="fig|879305.3.peg.1416"/>
<evidence type="ECO:0000313" key="2">
    <source>
        <dbReference type="EMBL" id="EGC81524.1"/>
    </source>
</evidence>
<dbReference type="Pfam" id="PF04298">
    <property type="entry name" value="Zn_peptidase_2"/>
    <property type="match status" value="1"/>
</dbReference>
<evidence type="ECO:0000256" key="1">
    <source>
        <dbReference type="SAM" id="Phobius"/>
    </source>
</evidence>
<dbReference type="AlphaFoldDB" id="F0GX85"/>
<accession>F0GX85</accession>
<dbReference type="Proteomes" id="UP000005286">
    <property type="component" value="Unassembled WGS sequence"/>
</dbReference>
<dbReference type="PANTHER" id="PTHR36434">
    <property type="entry name" value="MEMBRANE PROTEASE YUGP-RELATED"/>
    <property type="match status" value="1"/>
</dbReference>
<dbReference type="PANTHER" id="PTHR36434:SF1">
    <property type="entry name" value="MEMBRANE PROTEASE YUGP-RELATED"/>
    <property type="match status" value="1"/>
</dbReference>
<dbReference type="STRING" id="879305.HMPREF9290_0859"/>
<feature type="transmembrane region" description="Helical" evidence="1">
    <location>
        <begin position="209"/>
        <end position="230"/>
    </location>
</feature>
<dbReference type="eggNOG" id="COG2738">
    <property type="taxonomic scope" value="Bacteria"/>
</dbReference>
<keyword evidence="1" id="KW-0472">Membrane</keyword>
<name>F0GX85_9FIRM</name>
<proteinExistence type="predicted"/>
<dbReference type="InterPro" id="IPR007395">
    <property type="entry name" value="Zn_peptidase_2"/>
</dbReference>
<keyword evidence="1" id="KW-1133">Transmembrane helix</keyword>